<dbReference type="SMART" id="SM00547">
    <property type="entry name" value="ZnF_RBZ"/>
    <property type="match status" value="1"/>
</dbReference>
<dbReference type="EMBL" id="MDYQ01000227">
    <property type="protein sequence ID" value="PRP78374.1"/>
    <property type="molecule type" value="Genomic_DNA"/>
</dbReference>
<dbReference type="InterPro" id="IPR035979">
    <property type="entry name" value="RBD_domain_sf"/>
</dbReference>
<sequence>MSQKIYRIFILPSCVLPSNTSLVLLASILLYRDTCLPNTFVPGDQLVGHLEVLRGRGLACRTVSRHLRQSNKMSGAGPPDFNSPEYEALMAQYSNNFQSGEYRDVYQRDPTAPVYSQEYNYEQEQRDDRGGRGRGRGGRGGGSTGTGIPPPKDPDTIYVSNMPPRVSKEEIGDYFGSIGIIKRDRKTQELKINLYTDKNTGEMKGDCTITFDDPPSATAAIDWFNNKEWKGSVVKVSMAAQKEYIPPVGGRGRGGYGGAVGGGGRGGFGGGGGGFGGGFGGGRGGGGRGGGGGGGGGDPGDWTCPGCGNTNWARRHECNKCHMSKPGGGGDGGGRGGYGGGRGGYDGGRGGYDGGRGGYDGGRGGYDGGRGGDRGGYDGGRGGDRGGYDDRRGGDRGYDDRSGGRGGDRGGDRGGYDDRSGGRGGRGDDSERFGVSDYSSLTKEFLQTPLIALILQRTAIMLLLA</sequence>
<comment type="subcellular location">
    <subcellularLocation>
        <location evidence="1">Nucleus</location>
    </subcellularLocation>
</comment>
<evidence type="ECO:0000313" key="14">
    <source>
        <dbReference type="Proteomes" id="UP000241769"/>
    </source>
</evidence>
<feature type="domain" description="RRM" evidence="11">
    <location>
        <begin position="155"/>
        <end position="241"/>
    </location>
</feature>
<evidence type="ECO:0000256" key="6">
    <source>
        <dbReference type="ARBA" id="ARBA00022884"/>
    </source>
</evidence>
<dbReference type="GO" id="GO:0005634">
    <property type="term" value="C:nucleus"/>
    <property type="evidence" value="ECO:0007669"/>
    <property type="project" value="UniProtKB-SubCell"/>
</dbReference>
<evidence type="ECO:0000256" key="10">
    <source>
        <dbReference type="SAM" id="MobiDB-lite"/>
    </source>
</evidence>
<evidence type="ECO:0000259" key="11">
    <source>
        <dbReference type="PROSITE" id="PS50102"/>
    </source>
</evidence>
<dbReference type="InterPro" id="IPR036443">
    <property type="entry name" value="Znf_RanBP2_sf"/>
</dbReference>
<dbReference type="InParanoid" id="A0A2P6N358"/>
<keyword evidence="14" id="KW-1185">Reference proteome</keyword>
<dbReference type="PROSITE" id="PS50102">
    <property type="entry name" value="RRM"/>
    <property type="match status" value="1"/>
</dbReference>
<dbReference type="FunFam" id="3.30.70.330:FF:000574">
    <property type="entry name" value="HIV Tat-specific factor 1"/>
    <property type="match status" value="1"/>
</dbReference>
<keyword evidence="3" id="KW-0479">Metal-binding</keyword>
<keyword evidence="5" id="KW-0862">Zinc</keyword>
<feature type="region of interest" description="Disordered" evidence="10">
    <location>
        <begin position="113"/>
        <end position="156"/>
    </location>
</feature>
<dbReference type="PANTHER" id="PTHR23238">
    <property type="entry name" value="RNA BINDING PROTEIN"/>
    <property type="match status" value="1"/>
</dbReference>
<accession>A0A2P6N358</accession>
<evidence type="ECO:0000256" key="4">
    <source>
        <dbReference type="ARBA" id="ARBA00022771"/>
    </source>
</evidence>
<dbReference type="InterPro" id="IPR001876">
    <property type="entry name" value="Znf_RanBP2"/>
</dbReference>
<comment type="similarity">
    <text evidence="2">Belongs to the RRM TET family.</text>
</comment>
<evidence type="ECO:0000256" key="8">
    <source>
        <dbReference type="PROSITE-ProRule" id="PRU00176"/>
    </source>
</evidence>
<dbReference type="Gene3D" id="3.30.70.330">
    <property type="match status" value="1"/>
</dbReference>
<comment type="caution">
    <text evidence="13">The sequence shown here is derived from an EMBL/GenBank/DDBJ whole genome shotgun (WGS) entry which is preliminary data.</text>
</comment>
<dbReference type="Pfam" id="PF00076">
    <property type="entry name" value="RRM_1"/>
    <property type="match status" value="1"/>
</dbReference>
<dbReference type="PROSITE" id="PS01358">
    <property type="entry name" value="ZF_RANBP2_1"/>
    <property type="match status" value="1"/>
</dbReference>
<dbReference type="InterPro" id="IPR012677">
    <property type="entry name" value="Nucleotide-bd_a/b_plait_sf"/>
</dbReference>
<dbReference type="SUPFAM" id="SSF90209">
    <property type="entry name" value="Ran binding protein zinc finger-like"/>
    <property type="match status" value="1"/>
</dbReference>
<dbReference type="InterPro" id="IPR034870">
    <property type="entry name" value="TET_fam"/>
</dbReference>
<dbReference type="InterPro" id="IPR000504">
    <property type="entry name" value="RRM_dom"/>
</dbReference>
<feature type="compositionally biased region" description="Basic and acidic residues" evidence="10">
    <location>
        <begin position="370"/>
        <end position="434"/>
    </location>
</feature>
<dbReference type="OrthoDB" id="639027at2759"/>
<dbReference type="AlphaFoldDB" id="A0A2P6N358"/>
<dbReference type="Gene3D" id="4.10.1060.10">
    <property type="entry name" value="Zinc finger, RanBP2-type"/>
    <property type="match status" value="1"/>
</dbReference>
<name>A0A2P6N358_9EUKA</name>
<evidence type="ECO:0000256" key="5">
    <source>
        <dbReference type="ARBA" id="ARBA00022833"/>
    </source>
</evidence>
<dbReference type="PROSITE" id="PS50199">
    <property type="entry name" value="ZF_RANBP2_2"/>
    <property type="match status" value="1"/>
</dbReference>
<feature type="domain" description="RanBP2-type" evidence="12">
    <location>
        <begin position="298"/>
        <end position="327"/>
    </location>
</feature>
<gene>
    <name evidence="13" type="ORF">PROFUN_13786</name>
</gene>
<feature type="region of interest" description="Disordered" evidence="10">
    <location>
        <begin position="363"/>
        <end position="434"/>
    </location>
</feature>
<keyword evidence="4 9" id="KW-0863">Zinc-finger</keyword>
<evidence type="ECO:0000256" key="2">
    <source>
        <dbReference type="ARBA" id="ARBA00008448"/>
    </source>
</evidence>
<dbReference type="Proteomes" id="UP000241769">
    <property type="component" value="Unassembled WGS sequence"/>
</dbReference>
<evidence type="ECO:0000256" key="1">
    <source>
        <dbReference type="ARBA" id="ARBA00004123"/>
    </source>
</evidence>
<dbReference type="SMART" id="SM00360">
    <property type="entry name" value="RRM"/>
    <property type="match status" value="1"/>
</dbReference>
<reference evidence="13 14" key="1">
    <citation type="journal article" date="2018" name="Genome Biol. Evol.">
        <title>Multiple Roots of Fruiting Body Formation in Amoebozoa.</title>
        <authorList>
            <person name="Hillmann F."/>
            <person name="Forbes G."/>
            <person name="Novohradska S."/>
            <person name="Ferling I."/>
            <person name="Riege K."/>
            <person name="Groth M."/>
            <person name="Westermann M."/>
            <person name="Marz M."/>
            <person name="Spaller T."/>
            <person name="Winckler T."/>
            <person name="Schaap P."/>
            <person name="Glockner G."/>
        </authorList>
    </citation>
    <scope>NUCLEOTIDE SEQUENCE [LARGE SCALE GENOMIC DNA]</scope>
    <source>
        <strain evidence="13 14">Jena</strain>
    </source>
</reference>
<dbReference type="CDD" id="cd12534">
    <property type="entry name" value="RRM_SARFH"/>
    <property type="match status" value="1"/>
</dbReference>
<evidence type="ECO:0000256" key="7">
    <source>
        <dbReference type="ARBA" id="ARBA00023242"/>
    </source>
</evidence>
<protein>
    <submittedName>
        <fullName evidence="13">Putative RNA-binding protein cabeza</fullName>
    </submittedName>
</protein>
<evidence type="ECO:0000313" key="13">
    <source>
        <dbReference type="EMBL" id="PRP78374.1"/>
    </source>
</evidence>
<dbReference type="STRING" id="1890364.A0A2P6N358"/>
<evidence type="ECO:0000256" key="9">
    <source>
        <dbReference type="PROSITE-ProRule" id="PRU00322"/>
    </source>
</evidence>
<keyword evidence="7" id="KW-0539">Nucleus</keyword>
<dbReference type="GO" id="GO:0006355">
    <property type="term" value="P:regulation of DNA-templated transcription"/>
    <property type="evidence" value="ECO:0007669"/>
    <property type="project" value="InterPro"/>
</dbReference>
<dbReference type="GO" id="GO:0008270">
    <property type="term" value="F:zinc ion binding"/>
    <property type="evidence" value="ECO:0007669"/>
    <property type="project" value="UniProtKB-KW"/>
</dbReference>
<proteinExistence type="inferred from homology"/>
<dbReference type="SUPFAM" id="SSF54928">
    <property type="entry name" value="RNA-binding domain, RBD"/>
    <property type="match status" value="1"/>
</dbReference>
<organism evidence="13 14">
    <name type="scientific">Planoprotostelium fungivorum</name>
    <dbReference type="NCBI Taxonomy" id="1890364"/>
    <lineage>
        <taxon>Eukaryota</taxon>
        <taxon>Amoebozoa</taxon>
        <taxon>Evosea</taxon>
        <taxon>Variosea</taxon>
        <taxon>Cavosteliida</taxon>
        <taxon>Cavosteliaceae</taxon>
        <taxon>Planoprotostelium</taxon>
    </lineage>
</organism>
<evidence type="ECO:0000256" key="3">
    <source>
        <dbReference type="ARBA" id="ARBA00022723"/>
    </source>
</evidence>
<keyword evidence="6 8" id="KW-0694">RNA-binding</keyword>
<evidence type="ECO:0000259" key="12">
    <source>
        <dbReference type="PROSITE" id="PS50199"/>
    </source>
</evidence>
<dbReference type="GO" id="GO:0003723">
    <property type="term" value="F:RNA binding"/>
    <property type="evidence" value="ECO:0007669"/>
    <property type="project" value="UniProtKB-UniRule"/>
</dbReference>